<evidence type="ECO:0000256" key="6">
    <source>
        <dbReference type="ARBA" id="ARBA00035023"/>
    </source>
</evidence>
<evidence type="ECO:0000313" key="9">
    <source>
        <dbReference type="Proteomes" id="UP000011058"/>
    </source>
</evidence>
<dbReference type="Gene3D" id="3.10.180.50">
    <property type="match status" value="1"/>
</dbReference>
<comment type="cofactor">
    <cofactor evidence="1">
        <name>Fe(2+)</name>
        <dbReference type="ChEBI" id="CHEBI:29033"/>
    </cofactor>
</comment>
<dbReference type="PANTHER" id="PTHR31136:SF5">
    <property type="entry name" value="2-OXOADIPATE DIOXYGENASE_DECARBOXYLASE, CHLOROPLASTIC"/>
    <property type="match status" value="1"/>
</dbReference>
<dbReference type="InterPro" id="IPR009770">
    <property type="entry name" value="HGLS"/>
</dbReference>
<dbReference type="HOGENOM" id="CLU_053061_1_0_10"/>
<organism evidence="8 9">
    <name type="scientific">Fibrella aestuarina BUZ 2</name>
    <dbReference type="NCBI Taxonomy" id="1166018"/>
    <lineage>
        <taxon>Bacteria</taxon>
        <taxon>Pseudomonadati</taxon>
        <taxon>Bacteroidota</taxon>
        <taxon>Cytophagia</taxon>
        <taxon>Cytophagales</taxon>
        <taxon>Spirosomataceae</taxon>
        <taxon>Fibrella</taxon>
    </lineage>
</organism>
<keyword evidence="2" id="KW-0223">Dioxygenase</keyword>
<dbReference type="KEGG" id="fae:FAES_5134"/>
<evidence type="ECO:0000256" key="4">
    <source>
        <dbReference type="ARBA" id="ARBA00023004"/>
    </source>
</evidence>
<dbReference type="Proteomes" id="UP000011058">
    <property type="component" value="Chromosome"/>
</dbReference>
<gene>
    <name evidence="8" type="ORF">FAES_5134</name>
</gene>
<dbReference type="CDD" id="cd16350">
    <property type="entry name" value="VOC_like"/>
    <property type="match status" value="1"/>
</dbReference>
<evidence type="ECO:0000256" key="3">
    <source>
        <dbReference type="ARBA" id="ARBA00023002"/>
    </source>
</evidence>
<proteinExistence type="inferred from homology"/>
<keyword evidence="3" id="KW-0560">Oxidoreductase</keyword>
<keyword evidence="9" id="KW-1185">Reference proteome</keyword>
<evidence type="ECO:0000256" key="1">
    <source>
        <dbReference type="ARBA" id="ARBA00001954"/>
    </source>
</evidence>
<name>I0KG80_9BACT</name>
<accession>I0KG80</accession>
<sequence>MLAITSPQAVCQDIFVIVNAKCAKVNAKSAKEVVARIKNLCAHCANLCALRVKNFMTTLQTVLSGLMRRYTERVPDVQRIIDAMIDADMIDSAADIENDHIAFRTMGVPNLGIASFEKIFLALGYEKRDPYQFVEKKLNAWWYAPPALDGPHGGNLPRIFVSELRVDDLSTTAQAIIHKYTDTVTADPVDALDLTDGAAIDAFLHQPLWPTPTLADYQTLLAESEYAAWVIYNRYYLNHFTISVHNLPEGYNRIDEFVGFLQDRGIRLNSSGGVVKVSPDGGLRQASTVAQLVEAEFTNGDTQRIAGSYVEFAERRVLPEFANVPSDQLTRAHRREGFEAGNADKIFESTFTTQTGR</sequence>
<dbReference type="STRING" id="1166018.FAES_5134"/>
<evidence type="ECO:0000313" key="8">
    <source>
        <dbReference type="EMBL" id="CCH03133.1"/>
    </source>
</evidence>
<dbReference type="GO" id="GO:0051213">
    <property type="term" value="F:dioxygenase activity"/>
    <property type="evidence" value="ECO:0007669"/>
    <property type="project" value="UniProtKB-KW"/>
</dbReference>
<dbReference type="AlphaFoldDB" id="I0KG80"/>
<comment type="similarity">
    <text evidence="5">Belongs to the 2-oxoadipate dioxygenase/decarboxylase family.</text>
</comment>
<dbReference type="Pfam" id="PF07063">
    <property type="entry name" value="HGLS"/>
    <property type="match status" value="1"/>
</dbReference>
<dbReference type="PANTHER" id="PTHR31136">
    <property type="entry name" value="DUF1338 DOMAIN-CONTAINING PROTEIN"/>
    <property type="match status" value="1"/>
</dbReference>
<keyword evidence="4" id="KW-0408">Iron</keyword>
<evidence type="ECO:0000256" key="7">
    <source>
        <dbReference type="ARBA" id="ARBA00035045"/>
    </source>
</evidence>
<dbReference type="EC" id="1.13.11.93" evidence="6"/>
<dbReference type="eggNOG" id="COG5383">
    <property type="taxonomic scope" value="Bacteria"/>
</dbReference>
<evidence type="ECO:0000256" key="2">
    <source>
        <dbReference type="ARBA" id="ARBA00022964"/>
    </source>
</evidence>
<protein>
    <recommendedName>
        <fullName evidence="6">2-oxoadipate dioxygenase/decarboxylase</fullName>
        <ecNumber evidence="6">1.13.11.93</ecNumber>
    </recommendedName>
    <alternativeName>
        <fullName evidence="7">2-hydroxyglutarate synthase</fullName>
    </alternativeName>
</protein>
<dbReference type="SMART" id="SM01150">
    <property type="entry name" value="DUF1338"/>
    <property type="match status" value="1"/>
</dbReference>
<reference evidence="8 9" key="1">
    <citation type="journal article" date="2012" name="J. Bacteriol.">
        <title>Genome Sequence of Fibrella aestuarina BUZ 2T, a Filamentous Marine Bacterium.</title>
        <authorList>
            <person name="Filippini M."/>
            <person name="Qi W."/>
            <person name="Blom J."/>
            <person name="Goesmann A."/>
            <person name="Smits T.H."/>
            <person name="Bagheri H.C."/>
        </authorList>
    </citation>
    <scope>NUCLEOTIDE SEQUENCE [LARGE SCALE GENOMIC DNA]</scope>
    <source>
        <strain evidence="9">BUZ 2T</strain>
    </source>
</reference>
<dbReference type="EMBL" id="HE796683">
    <property type="protein sequence ID" value="CCH03133.1"/>
    <property type="molecule type" value="Genomic_DNA"/>
</dbReference>
<dbReference type="PATRIC" id="fig|1166018.3.peg.2109"/>
<evidence type="ECO:0000256" key="5">
    <source>
        <dbReference type="ARBA" id="ARBA00035013"/>
    </source>
</evidence>